<proteinExistence type="inferred from homology"/>
<accession>A0A840WF92</accession>
<reference evidence="9 10" key="1">
    <citation type="submission" date="2020-08" db="EMBL/GenBank/DDBJ databases">
        <title>Sequencing the genomes of 1000 actinobacteria strains.</title>
        <authorList>
            <person name="Klenk H.-P."/>
        </authorList>
    </citation>
    <scope>NUCLEOTIDE SEQUENCE [LARGE SCALE GENOMIC DNA]</scope>
    <source>
        <strain evidence="9 10">DSM 44598</strain>
    </source>
</reference>
<dbReference type="GO" id="GO:0005886">
    <property type="term" value="C:plasma membrane"/>
    <property type="evidence" value="ECO:0007669"/>
    <property type="project" value="UniProtKB-SubCell"/>
</dbReference>
<keyword evidence="1 7" id="KW-1003">Cell membrane</keyword>
<dbReference type="GO" id="GO:0008932">
    <property type="term" value="F:lytic endotransglycosylase activity"/>
    <property type="evidence" value="ECO:0007669"/>
    <property type="project" value="UniProtKB-UniRule"/>
</dbReference>
<feature type="compositionally biased region" description="Low complexity" evidence="8">
    <location>
        <begin position="130"/>
        <end position="139"/>
    </location>
</feature>
<name>A0A840WF92_9ACTN</name>
<feature type="compositionally biased region" description="Basic and acidic residues" evidence="8">
    <location>
        <begin position="1"/>
        <end position="20"/>
    </location>
</feature>
<sequence length="833" mass="89498">MTDRDDYPDPYRRRADREGGYDYDPLTDPLPAQPPSRGRRARPGPPDTGEFGHTGPSTGEFRTPRYADAGPTEFDTQNPPAPPPGRRRRAEPPEDQAAWGGEQPTAPPRRFGAADALRGSRAARGGGQGPQRPAQGSPSDTGSHQRPAPGSLSDTGSHQRPAPGSLSDTGSHQRPAPGSLSDTGSQQRPGGDPTQEALAALANLGGAQNPGNQAGPGAPSASGTPVPGAHDEPPRRARRARAEEPEEGQSLFWGDDADAPAPAFLADDAAEEPKGRRARRKRAKQAEAGPVRDSGAFPAQEQEPGAEEPNGRRGRRRARRAAEEPLADSGAFLAQEPVEEEPKGRRGRRRAAPEPEEEPRHSETFATAPVTDTGTFAELSNLDDEEPLTDTGSFLAQEPEAEEPKGRRGRRRFRRGRRAEPEPEPRAEEEPEEVEEDPYEEDSLEDIAASYGDSRANRKRAKRAKAAQAARRNAGKPKRRKSKGLMILLVLVLMLVVAGGGFAVMRTYVFPPDHEGAGEGEVVFTIAEGQSGTAVGQSLVDQGVVASVRAFTNALGEQGDALVPGTYSLAENMSGESAVAALLDPENRLGGRITIREGLRSEQVLEMVADGTGLALEDLAEAYAQTDELGLPDYATEGPAGYLFPSTYRFEPDTEPLSILRTMVTQYRQVAEELDLEARAAELGYDANEIMAIASIVQAESGGVDDMAKISRVVYNRLDDGMMLQMDSTCFYAIGEYGIALNNDQLAECEADTSGFDTYHKTGLIPGPFVAPGEDAIEAALEPEDGEWLYFVATDPENGVTEFAETYEEFEVLKQRFQETWGGGGQAESEGEE</sequence>
<evidence type="ECO:0000313" key="10">
    <source>
        <dbReference type="Proteomes" id="UP000579647"/>
    </source>
</evidence>
<dbReference type="Gene3D" id="3.30.1490.480">
    <property type="entry name" value="Endolytic murein transglycosylase"/>
    <property type="match status" value="1"/>
</dbReference>
<feature type="compositionally biased region" description="Basic and acidic residues" evidence="8">
    <location>
        <begin position="229"/>
        <end position="243"/>
    </location>
</feature>
<evidence type="ECO:0000256" key="5">
    <source>
        <dbReference type="ARBA" id="ARBA00023239"/>
    </source>
</evidence>
<keyword evidence="2 7" id="KW-0812">Transmembrane</keyword>
<dbReference type="Pfam" id="PF02618">
    <property type="entry name" value="YceG"/>
    <property type="match status" value="1"/>
</dbReference>
<evidence type="ECO:0000256" key="6">
    <source>
        <dbReference type="ARBA" id="ARBA00023316"/>
    </source>
</evidence>
<keyword evidence="3 7" id="KW-1133">Transmembrane helix</keyword>
<feature type="compositionally biased region" description="Low complexity" evidence="8">
    <location>
        <begin position="197"/>
        <end position="223"/>
    </location>
</feature>
<feature type="site" description="Important for catalytic activity" evidence="7">
    <location>
        <position position="700"/>
    </location>
</feature>
<keyword evidence="10" id="KW-1185">Reference proteome</keyword>
<feature type="region of interest" description="Disordered" evidence="8">
    <location>
        <begin position="1"/>
        <end position="478"/>
    </location>
</feature>
<dbReference type="EMBL" id="JACHDO010000001">
    <property type="protein sequence ID" value="MBB5491681.1"/>
    <property type="molecule type" value="Genomic_DNA"/>
</dbReference>
<comment type="similarity">
    <text evidence="7">Belongs to the transglycosylase MltG family.</text>
</comment>
<feature type="transmembrane region" description="Helical" evidence="7">
    <location>
        <begin position="485"/>
        <end position="505"/>
    </location>
</feature>
<feature type="compositionally biased region" description="Acidic residues" evidence="8">
    <location>
        <begin position="429"/>
        <end position="445"/>
    </location>
</feature>
<dbReference type="PANTHER" id="PTHR30518">
    <property type="entry name" value="ENDOLYTIC MUREIN TRANSGLYCOSYLASE"/>
    <property type="match status" value="1"/>
</dbReference>
<organism evidence="9 10">
    <name type="scientific">Nocardiopsis metallicus</name>
    <dbReference type="NCBI Taxonomy" id="179819"/>
    <lineage>
        <taxon>Bacteria</taxon>
        <taxon>Bacillati</taxon>
        <taxon>Actinomycetota</taxon>
        <taxon>Actinomycetes</taxon>
        <taxon>Streptosporangiales</taxon>
        <taxon>Nocardiopsidaceae</taxon>
        <taxon>Nocardiopsis</taxon>
    </lineage>
</organism>
<comment type="function">
    <text evidence="7">Functions as a peptidoglycan terminase that cleaves nascent peptidoglycan strands endolytically to terminate their elongation.</text>
</comment>
<evidence type="ECO:0000256" key="7">
    <source>
        <dbReference type="HAMAP-Rule" id="MF_02065"/>
    </source>
</evidence>
<dbReference type="Proteomes" id="UP000579647">
    <property type="component" value="Unassembled WGS sequence"/>
</dbReference>
<evidence type="ECO:0000256" key="2">
    <source>
        <dbReference type="ARBA" id="ARBA00022692"/>
    </source>
</evidence>
<keyword evidence="5 7" id="KW-0456">Lyase</keyword>
<evidence type="ECO:0000256" key="3">
    <source>
        <dbReference type="ARBA" id="ARBA00022989"/>
    </source>
</evidence>
<feature type="compositionally biased region" description="Basic and acidic residues" evidence="8">
    <location>
        <begin position="418"/>
        <end position="428"/>
    </location>
</feature>
<evidence type="ECO:0000256" key="4">
    <source>
        <dbReference type="ARBA" id="ARBA00023136"/>
    </source>
</evidence>
<evidence type="ECO:0000313" key="9">
    <source>
        <dbReference type="EMBL" id="MBB5491681.1"/>
    </source>
</evidence>
<keyword evidence="6 7" id="KW-0961">Cell wall biogenesis/degradation</keyword>
<dbReference type="PANTHER" id="PTHR30518:SF2">
    <property type="entry name" value="ENDOLYTIC MUREIN TRANSGLYCOSYLASE"/>
    <property type="match status" value="1"/>
</dbReference>
<keyword evidence="4 7" id="KW-0472">Membrane</keyword>
<dbReference type="RefSeq" id="WP_184365321.1">
    <property type="nucleotide sequence ID" value="NZ_BAAAKM010000106.1"/>
</dbReference>
<comment type="subcellular location">
    <subcellularLocation>
        <location evidence="7">Cell membrane</location>
        <topology evidence="7">Single-pass membrane protein</topology>
    </subcellularLocation>
</comment>
<dbReference type="InterPro" id="IPR003770">
    <property type="entry name" value="MLTG-like"/>
</dbReference>
<dbReference type="AlphaFoldDB" id="A0A840WF92"/>
<dbReference type="NCBIfam" id="TIGR00247">
    <property type="entry name" value="endolytic transglycosylase MltG"/>
    <property type="match status" value="1"/>
</dbReference>
<dbReference type="GO" id="GO:0009252">
    <property type="term" value="P:peptidoglycan biosynthetic process"/>
    <property type="evidence" value="ECO:0007669"/>
    <property type="project" value="UniProtKB-UniRule"/>
</dbReference>
<dbReference type="EC" id="4.2.2.29" evidence="7"/>
<comment type="catalytic activity">
    <reaction evidence="7">
        <text>a peptidoglycan chain = a peptidoglycan chain with N-acetyl-1,6-anhydromuramyl-[peptide] at the reducing end + a peptidoglycan chain with N-acetylglucosamine at the non-reducing end.</text>
        <dbReference type="EC" id="4.2.2.29"/>
    </reaction>
</comment>
<dbReference type="HAMAP" id="MF_02065">
    <property type="entry name" value="MltG"/>
    <property type="match status" value="1"/>
</dbReference>
<feature type="compositionally biased region" description="Basic residues" evidence="8">
    <location>
        <begin position="407"/>
        <end position="417"/>
    </location>
</feature>
<protein>
    <recommendedName>
        <fullName evidence="7">Endolytic murein transglycosylase</fullName>
        <ecNumber evidence="7">4.2.2.29</ecNumber>
    </recommendedName>
    <alternativeName>
        <fullName evidence="7">Peptidoglycan lytic transglycosylase</fullName>
    </alternativeName>
    <alternativeName>
        <fullName evidence="7">Peptidoglycan polymerization terminase</fullName>
    </alternativeName>
</protein>
<dbReference type="GO" id="GO:0071555">
    <property type="term" value="P:cell wall organization"/>
    <property type="evidence" value="ECO:0007669"/>
    <property type="project" value="UniProtKB-KW"/>
</dbReference>
<comment type="caution">
    <text evidence="9">The sequence shown here is derived from an EMBL/GenBank/DDBJ whole genome shotgun (WGS) entry which is preliminary data.</text>
</comment>
<evidence type="ECO:0000256" key="8">
    <source>
        <dbReference type="SAM" id="MobiDB-lite"/>
    </source>
</evidence>
<gene>
    <name evidence="7" type="primary">mltG</name>
    <name evidence="9" type="ORF">HNR07_002818</name>
</gene>
<evidence type="ECO:0000256" key="1">
    <source>
        <dbReference type="ARBA" id="ARBA00022475"/>
    </source>
</evidence>